<feature type="transmembrane region" description="Helical" evidence="1">
    <location>
        <begin position="249"/>
        <end position="270"/>
    </location>
</feature>
<feature type="transmembrane region" description="Helical" evidence="1">
    <location>
        <begin position="399"/>
        <end position="421"/>
    </location>
</feature>
<reference evidence="2 3" key="1">
    <citation type="submission" date="2017-06" db="EMBL/GenBank/DDBJ databases">
        <authorList>
            <person name="Kim H.J."/>
            <person name="Triplett B.A."/>
        </authorList>
    </citation>
    <scope>NUCLEOTIDE SEQUENCE [LARGE SCALE GENOMIC DNA]</scope>
    <source>
        <strain evidence="2 3">DSM 29052</strain>
    </source>
</reference>
<evidence type="ECO:0000313" key="3">
    <source>
        <dbReference type="Proteomes" id="UP000198417"/>
    </source>
</evidence>
<evidence type="ECO:0008006" key="4">
    <source>
        <dbReference type="Google" id="ProtNLM"/>
    </source>
</evidence>
<feature type="transmembrane region" description="Helical" evidence="1">
    <location>
        <begin position="326"/>
        <end position="344"/>
    </location>
</feature>
<dbReference type="RefSeq" id="WP_089270690.1">
    <property type="nucleotide sequence ID" value="NZ_FZNN01000009.1"/>
</dbReference>
<feature type="transmembrane region" description="Helical" evidence="1">
    <location>
        <begin position="210"/>
        <end position="228"/>
    </location>
</feature>
<dbReference type="OrthoDB" id="7832851at2"/>
<dbReference type="EMBL" id="FZNN01000009">
    <property type="protein sequence ID" value="SNR54344.1"/>
    <property type="molecule type" value="Genomic_DNA"/>
</dbReference>
<keyword evidence="1" id="KW-1133">Transmembrane helix</keyword>
<feature type="transmembrane region" description="Helical" evidence="1">
    <location>
        <begin position="276"/>
        <end position="298"/>
    </location>
</feature>
<feature type="transmembrane region" description="Helical" evidence="1">
    <location>
        <begin position="41"/>
        <end position="59"/>
    </location>
</feature>
<feature type="transmembrane region" description="Helical" evidence="1">
    <location>
        <begin position="97"/>
        <end position="114"/>
    </location>
</feature>
<dbReference type="AlphaFoldDB" id="A0A238X7N0"/>
<accession>A0A238X7N0</accession>
<sequence length="461" mass="48689">MNVTPATADSTRPPAIGLSALLFTVAAVLATLGALSGWVPLTVMAALALSVFVVLEFARIRRAQQIAATVLVGIAIVVALVWGSVPEVLFNGVVRTLPFLLVFAAIGWLRAAALESPSVIALRDALGRMGSGRRFAAFTLSAHGMGAAFNLAGIGLLVPMLDGARYEPREDMRLRCGIMWGFAAATCWSPFYVGTAAVLSSLPVLRWSQVVPYGLMIAVGFLIYALAYDRFVRRRGVIEPPRDTAPLGLLRPVGRLIVAIAVLFTMTLGLVEGLHLGLTTAIALSAPTYALGWLLLIYRGTGGGRMRRIATGVVGGYASMRTETTLFVSANIFGAAISAALPAGGGFANSLPGLSGVFFVDATLMIWGYLTICALGIHPIVLLVVFTSAVDPTRLNVPLPLLGAVMMALWGMGTSVSPLSGTTLFMSQMSRASSFEIAWRWNGWFYVLGALWLAAVLTLAS</sequence>
<feature type="transmembrane region" description="Helical" evidence="1">
    <location>
        <begin position="66"/>
        <end position="85"/>
    </location>
</feature>
<keyword evidence="1" id="KW-0812">Transmembrane</keyword>
<proteinExistence type="predicted"/>
<feature type="transmembrane region" description="Helical" evidence="1">
    <location>
        <begin position="364"/>
        <end position="387"/>
    </location>
</feature>
<evidence type="ECO:0000313" key="2">
    <source>
        <dbReference type="EMBL" id="SNR54344.1"/>
    </source>
</evidence>
<organism evidence="2 3">
    <name type="scientific">Puniceibacterium sediminis</name>
    <dbReference type="NCBI Taxonomy" id="1608407"/>
    <lineage>
        <taxon>Bacteria</taxon>
        <taxon>Pseudomonadati</taxon>
        <taxon>Pseudomonadota</taxon>
        <taxon>Alphaproteobacteria</taxon>
        <taxon>Rhodobacterales</taxon>
        <taxon>Paracoccaceae</taxon>
        <taxon>Puniceibacterium</taxon>
    </lineage>
</organism>
<evidence type="ECO:0000256" key="1">
    <source>
        <dbReference type="SAM" id="Phobius"/>
    </source>
</evidence>
<name>A0A238X7N0_9RHOB</name>
<dbReference type="Proteomes" id="UP000198417">
    <property type="component" value="Unassembled WGS sequence"/>
</dbReference>
<feature type="transmembrane region" description="Helical" evidence="1">
    <location>
        <begin position="15"/>
        <end position="35"/>
    </location>
</feature>
<feature type="transmembrane region" description="Helical" evidence="1">
    <location>
        <begin position="441"/>
        <end position="460"/>
    </location>
</feature>
<keyword evidence="3" id="KW-1185">Reference proteome</keyword>
<keyword evidence="1" id="KW-0472">Membrane</keyword>
<feature type="transmembrane region" description="Helical" evidence="1">
    <location>
        <begin position="135"/>
        <end position="158"/>
    </location>
</feature>
<gene>
    <name evidence="2" type="ORF">SAMN06265370_109107</name>
</gene>
<protein>
    <recommendedName>
        <fullName evidence="4">Tripartite ATP-independent transporter, DctM component</fullName>
    </recommendedName>
</protein>